<gene>
    <name evidence="2" type="ORF">Sradi_3774800</name>
</gene>
<dbReference type="AlphaFoldDB" id="A0AAW2PZL7"/>
<comment type="caution">
    <text evidence="2">The sequence shown here is derived from an EMBL/GenBank/DDBJ whole genome shotgun (WGS) entry which is preliminary data.</text>
</comment>
<reference evidence="2" key="1">
    <citation type="submission" date="2020-06" db="EMBL/GenBank/DDBJ databases">
        <authorList>
            <person name="Li T."/>
            <person name="Hu X."/>
            <person name="Zhang T."/>
            <person name="Song X."/>
            <person name="Zhang H."/>
            <person name="Dai N."/>
            <person name="Sheng W."/>
            <person name="Hou X."/>
            <person name="Wei L."/>
        </authorList>
    </citation>
    <scope>NUCLEOTIDE SEQUENCE</scope>
    <source>
        <strain evidence="2">G02</strain>
        <tissue evidence="2">Leaf</tissue>
    </source>
</reference>
<dbReference type="PANTHER" id="PTHR48258:SF3">
    <property type="entry name" value="FK506-BINDING PROTEIN 4-LIKE ISOFORM X1"/>
    <property type="match status" value="1"/>
</dbReference>
<feature type="domain" description="DUF4218" evidence="1">
    <location>
        <begin position="86"/>
        <end position="198"/>
    </location>
</feature>
<proteinExistence type="predicted"/>
<dbReference type="InterPro" id="IPR025452">
    <property type="entry name" value="DUF4218"/>
</dbReference>
<evidence type="ECO:0000259" key="1">
    <source>
        <dbReference type="Pfam" id="PF13960"/>
    </source>
</evidence>
<name>A0AAW2PZL7_SESRA</name>
<organism evidence="2">
    <name type="scientific">Sesamum radiatum</name>
    <name type="common">Black benniseed</name>
    <dbReference type="NCBI Taxonomy" id="300843"/>
    <lineage>
        <taxon>Eukaryota</taxon>
        <taxon>Viridiplantae</taxon>
        <taxon>Streptophyta</taxon>
        <taxon>Embryophyta</taxon>
        <taxon>Tracheophyta</taxon>
        <taxon>Spermatophyta</taxon>
        <taxon>Magnoliopsida</taxon>
        <taxon>eudicotyledons</taxon>
        <taxon>Gunneridae</taxon>
        <taxon>Pentapetalae</taxon>
        <taxon>asterids</taxon>
        <taxon>lamiids</taxon>
        <taxon>Lamiales</taxon>
        <taxon>Pedaliaceae</taxon>
        <taxon>Sesamum</taxon>
    </lineage>
</organism>
<reference evidence="2" key="2">
    <citation type="journal article" date="2024" name="Plant">
        <title>Genomic evolution and insights into agronomic trait innovations of Sesamum species.</title>
        <authorList>
            <person name="Miao H."/>
            <person name="Wang L."/>
            <person name="Qu L."/>
            <person name="Liu H."/>
            <person name="Sun Y."/>
            <person name="Le M."/>
            <person name="Wang Q."/>
            <person name="Wei S."/>
            <person name="Zheng Y."/>
            <person name="Lin W."/>
            <person name="Duan Y."/>
            <person name="Cao H."/>
            <person name="Xiong S."/>
            <person name="Wang X."/>
            <person name="Wei L."/>
            <person name="Li C."/>
            <person name="Ma Q."/>
            <person name="Ju M."/>
            <person name="Zhao R."/>
            <person name="Li G."/>
            <person name="Mu C."/>
            <person name="Tian Q."/>
            <person name="Mei H."/>
            <person name="Zhang T."/>
            <person name="Gao T."/>
            <person name="Zhang H."/>
        </authorList>
    </citation>
    <scope>NUCLEOTIDE SEQUENCE</scope>
    <source>
        <strain evidence="2">G02</strain>
    </source>
</reference>
<dbReference type="EMBL" id="JACGWJ010000016">
    <property type="protein sequence ID" value="KAL0360903.1"/>
    <property type="molecule type" value="Genomic_DNA"/>
</dbReference>
<evidence type="ECO:0000313" key="2">
    <source>
        <dbReference type="EMBL" id="KAL0360903.1"/>
    </source>
</evidence>
<sequence>MPPASYTLSHDQKKIFCDFLSSVKFPDGFASNISRCVKEKELTISGLKSHDCHVLLQRLLPLATRGYLHKEVYEILLELSDFFRKLCSKTLYLDVLDKMEKQMALTLCKLERIFPPAFFDVMIHLMIHLASEARLTGPVQYRWMFPFERKLGVFKRYVRNKARPEACIAEQYIDNECLTFCSMYLHNVETRFSRMERNYDIGEQLGNLSVFACKGRPFGGPRYGELSSFDWKKVHLFVLKNCEEIEKFRRWEDLEDVLWDKVRQPHYMEIAMSIHMRKL</sequence>
<dbReference type="PANTHER" id="PTHR48258">
    <property type="entry name" value="DUF4218 DOMAIN-CONTAINING PROTEIN-RELATED"/>
    <property type="match status" value="1"/>
</dbReference>
<protein>
    <recommendedName>
        <fullName evidence="1">DUF4218 domain-containing protein</fullName>
    </recommendedName>
</protein>
<dbReference type="Pfam" id="PF13960">
    <property type="entry name" value="DUF4218"/>
    <property type="match status" value="1"/>
</dbReference>
<accession>A0AAW2PZL7</accession>